<keyword evidence="3" id="KW-1185">Reference proteome</keyword>
<sequence>MIKKVKQKEDERKVRSDKKTRVNVSLDEDTHRKLKKLSVSCNMTKTMLAAEIIKLCVNHTEFIKFFQDKYNTEPDYRVIPVKVNGKVIY</sequence>
<organism evidence="2 3">
    <name type="scientific">Neobacillus pocheonensis</name>
    <dbReference type="NCBI Taxonomy" id="363869"/>
    <lineage>
        <taxon>Bacteria</taxon>
        <taxon>Bacillati</taxon>
        <taxon>Bacillota</taxon>
        <taxon>Bacilli</taxon>
        <taxon>Bacillales</taxon>
        <taxon>Bacillaceae</taxon>
        <taxon>Neobacillus</taxon>
    </lineage>
</organism>
<feature type="region of interest" description="Disordered" evidence="1">
    <location>
        <begin position="1"/>
        <end position="22"/>
    </location>
</feature>
<evidence type="ECO:0000313" key="3">
    <source>
        <dbReference type="Proteomes" id="UP001523262"/>
    </source>
</evidence>
<dbReference type="EMBL" id="JAMQCR010000002">
    <property type="protein sequence ID" value="MCM2534351.1"/>
    <property type="molecule type" value="Genomic_DNA"/>
</dbReference>
<evidence type="ECO:0008006" key="4">
    <source>
        <dbReference type="Google" id="ProtNLM"/>
    </source>
</evidence>
<proteinExistence type="predicted"/>
<dbReference type="Proteomes" id="UP001523262">
    <property type="component" value="Unassembled WGS sequence"/>
</dbReference>
<reference evidence="2 3" key="1">
    <citation type="submission" date="2022-06" db="EMBL/GenBank/DDBJ databases">
        <authorList>
            <person name="Jeon C.O."/>
        </authorList>
    </citation>
    <scope>NUCLEOTIDE SEQUENCE [LARGE SCALE GENOMIC DNA]</scope>
    <source>
        <strain evidence="2 3">KCTC 13943</strain>
    </source>
</reference>
<gene>
    <name evidence="2" type="ORF">NDK43_20870</name>
</gene>
<protein>
    <recommendedName>
        <fullName evidence="4">CopG family transcriptional regulator</fullName>
    </recommendedName>
</protein>
<comment type="caution">
    <text evidence="2">The sequence shown here is derived from an EMBL/GenBank/DDBJ whole genome shotgun (WGS) entry which is preliminary data.</text>
</comment>
<evidence type="ECO:0000313" key="2">
    <source>
        <dbReference type="EMBL" id="MCM2534351.1"/>
    </source>
</evidence>
<feature type="compositionally biased region" description="Basic and acidic residues" evidence="1">
    <location>
        <begin position="7"/>
        <end position="20"/>
    </location>
</feature>
<name>A0ABT0WDH5_9BACI</name>
<accession>A0ABT0WDH5</accession>
<evidence type="ECO:0000256" key="1">
    <source>
        <dbReference type="SAM" id="MobiDB-lite"/>
    </source>
</evidence>